<proteinExistence type="predicted"/>
<reference evidence="2" key="1">
    <citation type="submission" date="2022-03" db="EMBL/GenBank/DDBJ databases">
        <title>Fererhizobium litorale gen. nov., sp. nov., isolated from sandy sediments of the Sea of Japan seashore.</title>
        <authorList>
            <person name="Romanenko L."/>
            <person name="Kurilenko V."/>
            <person name="Otstavnykh N."/>
            <person name="Svetashev V."/>
            <person name="Tekutyeva L."/>
            <person name="Isaeva M."/>
            <person name="Mikhailov V."/>
        </authorList>
    </citation>
    <scope>NUCLEOTIDE SEQUENCE</scope>
    <source>
        <strain evidence="2">KMM 9576</strain>
    </source>
</reference>
<sequence length="187" mass="19820">MAISPPSDLVLDVVRAADPADVQAAQAKLKANRAAFAATSLADKGAGFEAAIERISTPATDAGLGNLHAREKSSEIPETFKQFEAVVLQNFVKTMLPSDSEEIYGKGSAGEIWKSMLAEQVGQVMSKSGGIGIAAQMFAEQLSRARDKGTNASADGNDRNLATSMITEFERRVLGVNTDNENKTDKS</sequence>
<dbReference type="Proteomes" id="UP001161580">
    <property type="component" value="Unassembled WGS sequence"/>
</dbReference>
<dbReference type="AlphaFoldDB" id="A0AAE3QFC1"/>
<feature type="domain" description="Flagellar protein FlgJ N-terminal" evidence="1">
    <location>
        <begin position="93"/>
        <end position="138"/>
    </location>
</feature>
<dbReference type="Pfam" id="PF10135">
    <property type="entry name" value="Rod-binding"/>
    <property type="match status" value="1"/>
</dbReference>
<evidence type="ECO:0000259" key="1">
    <source>
        <dbReference type="Pfam" id="PF10135"/>
    </source>
</evidence>
<dbReference type="EMBL" id="JALDYZ010000004">
    <property type="protein sequence ID" value="MDI7922296.1"/>
    <property type="molecule type" value="Genomic_DNA"/>
</dbReference>
<protein>
    <submittedName>
        <fullName evidence="2">Rod-binding protein</fullName>
    </submittedName>
</protein>
<name>A0AAE3QFC1_9HYPH</name>
<dbReference type="RefSeq" id="WP_311787856.1">
    <property type="nucleotide sequence ID" value="NZ_JALDYY010000011.1"/>
</dbReference>
<organism evidence="2 3">
    <name type="scientific">Ferirhizobium litorale</name>
    <dbReference type="NCBI Taxonomy" id="2927786"/>
    <lineage>
        <taxon>Bacteria</taxon>
        <taxon>Pseudomonadati</taxon>
        <taxon>Pseudomonadota</taxon>
        <taxon>Alphaproteobacteria</taxon>
        <taxon>Hyphomicrobiales</taxon>
        <taxon>Rhizobiaceae</taxon>
        <taxon>Ferirhizobium</taxon>
    </lineage>
</organism>
<evidence type="ECO:0000313" key="2">
    <source>
        <dbReference type="EMBL" id="MDI7922296.1"/>
    </source>
</evidence>
<gene>
    <name evidence="2" type="ORF">MRS75_09385</name>
</gene>
<accession>A0AAE3QFC1</accession>
<comment type="caution">
    <text evidence="2">The sequence shown here is derived from an EMBL/GenBank/DDBJ whole genome shotgun (WGS) entry which is preliminary data.</text>
</comment>
<evidence type="ECO:0000313" key="3">
    <source>
        <dbReference type="Proteomes" id="UP001161580"/>
    </source>
</evidence>
<keyword evidence="3" id="KW-1185">Reference proteome</keyword>
<dbReference type="InterPro" id="IPR019301">
    <property type="entry name" value="Flagellar_prot_FlgJ_N"/>
</dbReference>